<sequence length="80" mass="9576">MQERLSLFEDAKRMGSSEVTFDDYSLAIHKRIKNYPLLNRKVLKDIIQKPPPMICFENDLYDINYMKELYGIKILHINKK</sequence>
<evidence type="ECO:0000313" key="2">
    <source>
        <dbReference type="Proteomes" id="UP000321513"/>
    </source>
</evidence>
<keyword evidence="2" id="KW-1185">Reference proteome</keyword>
<gene>
    <name evidence="1" type="ORF">SAE01_24720</name>
</gene>
<dbReference type="AlphaFoldDB" id="A0A512BDE0"/>
<dbReference type="Proteomes" id="UP000321513">
    <property type="component" value="Unassembled WGS sequence"/>
</dbReference>
<proteinExistence type="predicted"/>
<accession>A0A512BDE0</accession>
<dbReference type="EMBL" id="BJYT01000008">
    <property type="protein sequence ID" value="GEO09976.1"/>
    <property type="molecule type" value="Genomic_DNA"/>
</dbReference>
<protein>
    <submittedName>
        <fullName evidence="1">Uncharacterized protein</fullName>
    </submittedName>
</protein>
<organism evidence="1 2">
    <name type="scientific">Segetibacter aerophilus</name>
    <dbReference type="NCBI Taxonomy" id="670293"/>
    <lineage>
        <taxon>Bacteria</taxon>
        <taxon>Pseudomonadati</taxon>
        <taxon>Bacteroidota</taxon>
        <taxon>Chitinophagia</taxon>
        <taxon>Chitinophagales</taxon>
        <taxon>Chitinophagaceae</taxon>
        <taxon>Segetibacter</taxon>
    </lineage>
</organism>
<reference evidence="1 2" key="1">
    <citation type="submission" date="2019-07" db="EMBL/GenBank/DDBJ databases">
        <title>Whole genome shotgun sequence of Segetibacter aerophilus NBRC 106135.</title>
        <authorList>
            <person name="Hosoyama A."/>
            <person name="Uohara A."/>
            <person name="Ohji S."/>
            <person name="Ichikawa N."/>
        </authorList>
    </citation>
    <scope>NUCLEOTIDE SEQUENCE [LARGE SCALE GENOMIC DNA]</scope>
    <source>
        <strain evidence="1 2">NBRC 106135</strain>
    </source>
</reference>
<name>A0A512BDE0_9BACT</name>
<evidence type="ECO:0000313" key="1">
    <source>
        <dbReference type="EMBL" id="GEO09976.1"/>
    </source>
</evidence>
<comment type="caution">
    <text evidence="1">The sequence shown here is derived from an EMBL/GenBank/DDBJ whole genome shotgun (WGS) entry which is preliminary data.</text>
</comment>